<dbReference type="GO" id="GO:0000398">
    <property type="term" value="P:mRNA splicing, via spliceosome"/>
    <property type="evidence" value="ECO:0007669"/>
    <property type="project" value="UniProtKB-UniRule"/>
</dbReference>
<protein>
    <recommendedName>
        <fullName evidence="3 8">Pre-mRNA-splicing factor SYF2</fullName>
    </recommendedName>
</protein>
<evidence type="ECO:0000256" key="5">
    <source>
        <dbReference type="ARBA" id="ARBA00022728"/>
    </source>
</evidence>
<keyword evidence="7 8" id="KW-0539">Nucleus</keyword>
<evidence type="ECO:0000256" key="8">
    <source>
        <dbReference type="RuleBase" id="RU367148"/>
    </source>
</evidence>
<comment type="function">
    <text evidence="8">Involved in pre-mRNA splicing.</text>
</comment>
<evidence type="ECO:0000256" key="7">
    <source>
        <dbReference type="ARBA" id="ARBA00023242"/>
    </source>
</evidence>
<organism evidence="10 11">
    <name type="scientific">Pichia inconspicua</name>
    <dbReference type="NCBI Taxonomy" id="52247"/>
    <lineage>
        <taxon>Eukaryota</taxon>
        <taxon>Fungi</taxon>
        <taxon>Dikarya</taxon>
        <taxon>Ascomycota</taxon>
        <taxon>Saccharomycotina</taxon>
        <taxon>Pichiomycetes</taxon>
        <taxon>Pichiales</taxon>
        <taxon>Pichiaceae</taxon>
        <taxon>Pichia</taxon>
    </lineage>
</organism>
<comment type="caution">
    <text evidence="10">The sequence shown here is derived from an EMBL/GenBank/DDBJ whole genome shotgun (WGS) entry which is preliminary data.</text>
</comment>
<evidence type="ECO:0000256" key="1">
    <source>
        <dbReference type="ARBA" id="ARBA00004123"/>
    </source>
</evidence>
<accession>A0A4T0X4J9</accession>
<keyword evidence="11" id="KW-1185">Reference proteome</keyword>
<dbReference type="Pfam" id="PF08231">
    <property type="entry name" value="SYF2"/>
    <property type="match status" value="1"/>
</dbReference>
<comment type="similarity">
    <text evidence="2 8">Belongs to the SYF2 family.</text>
</comment>
<dbReference type="InterPro" id="IPR013260">
    <property type="entry name" value="mRNA_splic_SYF2"/>
</dbReference>
<dbReference type="Proteomes" id="UP000307173">
    <property type="component" value="Unassembled WGS sequence"/>
</dbReference>
<evidence type="ECO:0000256" key="9">
    <source>
        <dbReference type="SAM" id="MobiDB-lite"/>
    </source>
</evidence>
<keyword evidence="5 8" id="KW-0747">Spliceosome</keyword>
<reference evidence="10 11" key="1">
    <citation type="journal article" date="2019" name="Front. Genet.">
        <title>Whole-Genome Sequencing of the Opportunistic Yeast Pathogen Candida inconspicua Uncovers Its Hybrid Origin.</title>
        <authorList>
            <person name="Mixao V."/>
            <person name="Hansen A.P."/>
            <person name="Saus E."/>
            <person name="Boekhout T."/>
            <person name="Lass-Florl C."/>
            <person name="Gabaldon T."/>
        </authorList>
    </citation>
    <scope>NUCLEOTIDE SEQUENCE [LARGE SCALE GENOMIC DNA]</scope>
    <source>
        <strain evidence="10 11">CBS 180</strain>
    </source>
</reference>
<evidence type="ECO:0000256" key="2">
    <source>
        <dbReference type="ARBA" id="ARBA00010028"/>
    </source>
</evidence>
<gene>
    <name evidence="10" type="ORF">CANINC_001591</name>
</gene>
<proteinExistence type="inferred from homology"/>
<evidence type="ECO:0000256" key="4">
    <source>
        <dbReference type="ARBA" id="ARBA00022664"/>
    </source>
</evidence>
<evidence type="ECO:0000313" key="10">
    <source>
        <dbReference type="EMBL" id="TID29842.1"/>
    </source>
</evidence>
<sequence>MQNDLSDRIKELKALRNKAVLENRREVYSEVSERKEKIVKEITQDDVLDTGKEAARNDAEFSSKEKLNSNIKDLEYTAEETEEWLKSRGRDQSTNDDNTEAHNFKILAAKTYNKNLKELEKSGLKRKEEYIKEKIVYSQLKAQGLSEAEIRSKMTSTENLDKFVKKVEKWERNVYQKRGKVEKEGIDSAIHEKNRQFNQKLKRHLSKIEK</sequence>
<dbReference type="GO" id="GO:0005681">
    <property type="term" value="C:spliceosomal complex"/>
    <property type="evidence" value="ECO:0007669"/>
    <property type="project" value="UniProtKB-KW"/>
</dbReference>
<keyword evidence="4 8" id="KW-0507">mRNA processing</keyword>
<keyword evidence="6 8" id="KW-0508">mRNA splicing</keyword>
<evidence type="ECO:0000256" key="3">
    <source>
        <dbReference type="ARBA" id="ARBA00014745"/>
    </source>
</evidence>
<dbReference type="AlphaFoldDB" id="A0A4T0X4J9"/>
<dbReference type="EMBL" id="SELW01000234">
    <property type="protein sequence ID" value="TID29842.1"/>
    <property type="molecule type" value="Genomic_DNA"/>
</dbReference>
<evidence type="ECO:0000256" key="6">
    <source>
        <dbReference type="ARBA" id="ARBA00023187"/>
    </source>
</evidence>
<comment type="subunit">
    <text evidence="8">May be part of a spliceosome complex.</text>
</comment>
<evidence type="ECO:0000313" key="11">
    <source>
        <dbReference type="Proteomes" id="UP000307173"/>
    </source>
</evidence>
<dbReference type="OrthoDB" id="199717at2759"/>
<feature type="region of interest" description="Disordered" evidence="9">
    <location>
        <begin position="83"/>
        <end position="102"/>
    </location>
</feature>
<name>A0A4T0X4J9_9ASCO</name>
<dbReference type="STRING" id="52247.A0A4T0X4J9"/>
<comment type="subcellular location">
    <subcellularLocation>
        <location evidence="1 8">Nucleus</location>
    </subcellularLocation>
</comment>